<evidence type="ECO:0000256" key="1">
    <source>
        <dbReference type="SAM" id="MobiDB-lite"/>
    </source>
</evidence>
<keyword evidence="3" id="KW-1185">Reference proteome</keyword>
<dbReference type="AlphaFoldDB" id="A0A9W6KV13"/>
<dbReference type="Proteomes" id="UP001143480">
    <property type="component" value="Unassembled WGS sequence"/>
</dbReference>
<gene>
    <name evidence="2" type="ORF">GCM10017581_095610</name>
</gene>
<comment type="caution">
    <text evidence="2">The sequence shown here is derived from an EMBL/GenBank/DDBJ whole genome shotgun (WGS) entry which is preliminary data.</text>
</comment>
<accession>A0A9W6KV13</accession>
<reference evidence="2" key="2">
    <citation type="submission" date="2023-01" db="EMBL/GenBank/DDBJ databases">
        <authorList>
            <person name="Sun Q."/>
            <person name="Evtushenko L."/>
        </authorList>
    </citation>
    <scope>NUCLEOTIDE SEQUENCE</scope>
    <source>
        <strain evidence="2">VKM Ac-1321</strain>
    </source>
</reference>
<feature type="region of interest" description="Disordered" evidence="1">
    <location>
        <begin position="1"/>
        <end position="47"/>
    </location>
</feature>
<evidence type="ECO:0000313" key="2">
    <source>
        <dbReference type="EMBL" id="GLL07803.1"/>
    </source>
</evidence>
<name>A0A9W6KV13_9ACTN</name>
<sequence>MRQPAEPAAHPHRVHGRGRHPEPAAELRRARTAPTPQPRDQDDRRPWGRVIVGSVTRWLCLRVRPFPGAGGVLVRPGGRRMHRRIRYAANPLPNASLYEMIEMWLTATGA</sequence>
<proteinExistence type="predicted"/>
<dbReference type="EMBL" id="BSFP01000112">
    <property type="protein sequence ID" value="GLL07803.1"/>
    <property type="molecule type" value="Genomic_DNA"/>
</dbReference>
<organism evidence="2 3">
    <name type="scientific">Dactylosporangium matsuzakiense</name>
    <dbReference type="NCBI Taxonomy" id="53360"/>
    <lineage>
        <taxon>Bacteria</taxon>
        <taxon>Bacillati</taxon>
        <taxon>Actinomycetota</taxon>
        <taxon>Actinomycetes</taxon>
        <taxon>Micromonosporales</taxon>
        <taxon>Micromonosporaceae</taxon>
        <taxon>Dactylosporangium</taxon>
    </lineage>
</organism>
<feature type="compositionally biased region" description="Basic and acidic residues" evidence="1">
    <location>
        <begin position="19"/>
        <end position="29"/>
    </location>
</feature>
<protein>
    <submittedName>
        <fullName evidence="2">Uncharacterized protein</fullName>
    </submittedName>
</protein>
<evidence type="ECO:0000313" key="3">
    <source>
        <dbReference type="Proteomes" id="UP001143480"/>
    </source>
</evidence>
<reference evidence="2" key="1">
    <citation type="journal article" date="2014" name="Int. J. Syst. Evol. Microbiol.">
        <title>Complete genome sequence of Corynebacterium casei LMG S-19264T (=DSM 44701T), isolated from a smear-ripened cheese.</title>
        <authorList>
            <consortium name="US DOE Joint Genome Institute (JGI-PGF)"/>
            <person name="Walter F."/>
            <person name="Albersmeier A."/>
            <person name="Kalinowski J."/>
            <person name="Ruckert C."/>
        </authorList>
    </citation>
    <scope>NUCLEOTIDE SEQUENCE</scope>
    <source>
        <strain evidence="2">VKM Ac-1321</strain>
    </source>
</reference>